<dbReference type="FunCoup" id="G5C6N4">
    <property type="interactions" value="84"/>
</dbReference>
<feature type="domain" description="G-protein coupled receptors family 1 profile" evidence="7">
    <location>
        <begin position="34"/>
        <end position="307"/>
    </location>
</feature>
<dbReference type="PROSITE" id="PS50262">
    <property type="entry name" value="G_PROTEIN_RECEP_F1_2"/>
    <property type="match status" value="1"/>
</dbReference>
<dbReference type="InParanoid" id="G5C6N4"/>
<feature type="transmembrane region" description="Helical" evidence="6">
    <location>
        <begin position="191"/>
        <end position="213"/>
    </location>
</feature>
<protein>
    <submittedName>
        <fullName evidence="8">Putative G-protein coupled receptor 160</fullName>
    </submittedName>
</protein>
<feature type="transmembrane region" description="Helical" evidence="6">
    <location>
        <begin position="26"/>
        <end position="45"/>
    </location>
</feature>
<evidence type="ECO:0000259" key="7">
    <source>
        <dbReference type="PROSITE" id="PS50262"/>
    </source>
</evidence>
<dbReference type="eggNOG" id="ENOG502RTG9">
    <property type="taxonomic scope" value="Eukaryota"/>
</dbReference>
<dbReference type="InterPro" id="IPR017452">
    <property type="entry name" value="GPCR_Rhodpsn_7TM"/>
</dbReference>
<evidence type="ECO:0000256" key="2">
    <source>
        <dbReference type="ARBA" id="ARBA00022692"/>
    </source>
</evidence>
<evidence type="ECO:0000256" key="1">
    <source>
        <dbReference type="ARBA" id="ARBA00004141"/>
    </source>
</evidence>
<evidence type="ECO:0000256" key="6">
    <source>
        <dbReference type="SAM" id="Phobius"/>
    </source>
</evidence>
<feature type="transmembrane region" description="Helical" evidence="6">
    <location>
        <begin position="152"/>
        <end position="171"/>
    </location>
</feature>
<keyword evidence="2 6" id="KW-0812">Transmembrane</keyword>
<feature type="transmembrane region" description="Helical" evidence="6">
    <location>
        <begin position="96"/>
        <end position="121"/>
    </location>
</feature>
<dbReference type="GO" id="GO:0043235">
    <property type="term" value="C:receptor complex"/>
    <property type="evidence" value="ECO:0007669"/>
    <property type="project" value="TreeGrafter"/>
</dbReference>
<evidence type="ECO:0000313" key="9">
    <source>
        <dbReference type="Proteomes" id="UP000006813"/>
    </source>
</evidence>
<accession>G5C6N4</accession>
<feature type="transmembrane region" description="Helical" evidence="6">
    <location>
        <begin position="259"/>
        <end position="280"/>
    </location>
</feature>
<dbReference type="PANTHER" id="PTHR15573">
    <property type="entry name" value="G-PROTEIN COUPLED RECEPTOR 160-RELATED"/>
    <property type="match status" value="1"/>
</dbReference>
<dbReference type="PANTHER" id="PTHR15573:SF0">
    <property type="entry name" value="G-PROTEIN COUPLED RECEPTOR 160-RELATED"/>
    <property type="match status" value="1"/>
</dbReference>
<organism evidence="8 9">
    <name type="scientific">Heterocephalus glaber</name>
    <name type="common">Naked mole rat</name>
    <dbReference type="NCBI Taxonomy" id="10181"/>
    <lineage>
        <taxon>Eukaryota</taxon>
        <taxon>Metazoa</taxon>
        <taxon>Chordata</taxon>
        <taxon>Craniata</taxon>
        <taxon>Vertebrata</taxon>
        <taxon>Euteleostomi</taxon>
        <taxon>Mammalia</taxon>
        <taxon>Eutheria</taxon>
        <taxon>Euarchontoglires</taxon>
        <taxon>Glires</taxon>
        <taxon>Rodentia</taxon>
        <taxon>Hystricomorpha</taxon>
        <taxon>Bathyergidae</taxon>
        <taxon>Heterocephalus</taxon>
    </lineage>
</organism>
<dbReference type="EMBL" id="JH173566">
    <property type="protein sequence ID" value="EHB17195.1"/>
    <property type="molecule type" value="Genomic_DNA"/>
</dbReference>
<dbReference type="InterPro" id="IPR042353">
    <property type="entry name" value="GPR160"/>
</dbReference>
<feature type="transmembrane region" description="Helical" evidence="6">
    <location>
        <begin position="57"/>
        <end position="76"/>
    </location>
</feature>
<keyword evidence="4 6" id="KW-0472">Membrane</keyword>
<dbReference type="STRING" id="10181.G5C6N4"/>
<reference evidence="8 9" key="1">
    <citation type="journal article" date="2011" name="Nature">
        <title>Genome sequencing reveals insights into physiology and longevity of the naked mole rat.</title>
        <authorList>
            <person name="Kim E.B."/>
            <person name="Fang X."/>
            <person name="Fushan A.A."/>
            <person name="Huang Z."/>
            <person name="Lobanov A.V."/>
            <person name="Han L."/>
            <person name="Marino S.M."/>
            <person name="Sun X."/>
            <person name="Turanov A.A."/>
            <person name="Yang P."/>
            <person name="Yim S.H."/>
            <person name="Zhao X."/>
            <person name="Kasaikina M.V."/>
            <person name="Stoletzki N."/>
            <person name="Peng C."/>
            <person name="Polak P."/>
            <person name="Xiong Z."/>
            <person name="Kiezun A."/>
            <person name="Zhu Y."/>
            <person name="Chen Y."/>
            <person name="Kryukov G.V."/>
            <person name="Zhang Q."/>
            <person name="Peshkin L."/>
            <person name="Yang L."/>
            <person name="Bronson R.T."/>
            <person name="Buffenstein R."/>
            <person name="Wang B."/>
            <person name="Han C."/>
            <person name="Li Q."/>
            <person name="Chen L."/>
            <person name="Zhao W."/>
            <person name="Sunyaev S.R."/>
            <person name="Park T.J."/>
            <person name="Zhang G."/>
            <person name="Wang J."/>
            <person name="Gladyshev V.N."/>
        </authorList>
    </citation>
    <scope>NUCLEOTIDE SEQUENCE [LARGE SCALE GENOMIC DNA]</scope>
</reference>
<evidence type="ECO:0000256" key="4">
    <source>
        <dbReference type="ARBA" id="ARBA00023136"/>
    </source>
</evidence>
<keyword evidence="3 6" id="KW-1133">Transmembrane helix</keyword>
<proteinExistence type="predicted"/>
<evidence type="ECO:0000256" key="3">
    <source>
        <dbReference type="ARBA" id="ARBA00022989"/>
    </source>
</evidence>
<evidence type="ECO:0000256" key="5">
    <source>
        <dbReference type="ARBA" id="ARBA00023170"/>
    </source>
</evidence>
<dbReference type="Proteomes" id="UP000006813">
    <property type="component" value="Unassembled WGS sequence"/>
</dbReference>
<dbReference type="Gene3D" id="1.20.1070.10">
    <property type="entry name" value="Rhodopsin 7-helix transmembrane proteins"/>
    <property type="match status" value="1"/>
</dbReference>
<comment type="subcellular location">
    <subcellularLocation>
        <location evidence="1">Membrane</location>
        <topology evidence="1">Multi-pass membrane protein</topology>
    </subcellularLocation>
</comment>
<dbReference type="AlphaFoldDB" id="G5C6N4"/>
<name>G5C6N4_HETGA</name>
<evidence type="ECO:0000313" key="8">
    <source>
        <dbReference type="EMBL" id="EHB17195.1"/>
    </source>
</evidence>
<gene>
    <name evidence="8" type="ORF">GW7_10097</name>
</gene>
<keyword evidence="5 8" id="KW-0675">Receptor</keyword>
<sequence>MTYFSSDSCSFQNKLHQTNQPPATTFLLFLIVLGKILLNILTLGMRRKNSYQNFMECFCFSLAFVDFLFLVNISIICYFRDFVLLGIRVTKYHICLFAQIISFTYGFLQYPVFFSFFFFLYRGLNSVFLISCIDYCLNFSKLTKLSSKCQKAFYFFAVILIWISVLAYVLGEPGIYQSLKAQNIYSYQCPVYVSIHSYCLSLSMMIILFMTFITSWSEVIRLLQAIQIASYMNEPIFYFPSSSLPSYIVNSKRILLPKLIVCFLGTWLPFVLLQVFILLLKVQIPAYIEMNIPWLYFVNSFLIATICWFNCHKLYLRNTSLPIDPFVNWKCCFIPLKMHNFGQIEKPISIIIC</sequence>
<dbReference type="GO" id="GO:0005886">
    <property type="term" value="C:plasma membrane"/>
    <property type="evidence" value="ECO:0007669"/>
    <property type="project" value="TreeGrafter"/>
</dbReference>
<feature type="transmembrane region" description="Helical" evidence="6">
    <location>
        <begin position="292"/>
        <end position="311"/>
    </location>
</feature>